<dbReference type="Proteomes" id="UP000468650">
    <property type="component" value="Unassembled WGS sequence"/>
</dbReference>
<evidence type="ECO:0000313" key="1">
    <source>
        <dbReference type="EMBL" id="KAB2809978.1"/>
    </source>
</evidence>
<keyword evidence="2" id="KW-1185">Reference proteome</keyword>
<comment type="caution">
    <text evidence="1">The sequence shown here is derived from an EMBL/GenBank/DDBJ whole genome shotgun (WGS) entry which is preliminary data.</text>
</comment>
<accession>A0A6N6RKX4</accession>
<name>A0A6N6RKX4_9FLAO</name>
<reference evidence="1 2" key="1">
    <citation type="submission" date="2019-09" db="EMBL/GenBank/DDBJ databases">
        <title>Genomes of family Cryomorphaceae.</title>
        <authorList>
            <person name="Bowman J.P."/>
        </authorList>
    </citation>
    <scope>NUCLEOTIDE SEQUENCE [LARGE SCALE GENOMIC DNA]</scope>
    <source>
        <strain evidence="1 2">LMG 25704</strain>
    </source>
</reference>
<gene>
    <name evidence="1" type="ORF">F8C67_08850</name>
</gene>
<sequence length="348" mass="41125">MRTFYHKHIIILFFGFLSFNSFSQYLTGEYGNVQLNMEAPYYRILNQDAITLAKMISHGCDSLGISDNILLNFETYNWTIDKGHRIYFSKTEPLVYRLSRDNDSLEYRQIECSDSIDISKVDITLHLAGSNIDVQECLKKCLTILYYQSEFDEDDFYNIYSSDILYKAVHSPNLFHFYQKESFSEVRETIEKITSSKYWYYYNEGDPVAYYRQDNRFHFISTIDSSIIYSTTDVYSVDFVNTDIPHVYYLFVFHTPFEFSWVAFQRDEKPGSNWLESPVPTARIFSTGDGQFNNMYESELRASCGWQVEWVGHHIFKFQHCNPVLMYGPMCLYDIKENSLIYNSGPFR</sequence>
<proteinExistence type="predicted"/>
<dbReference type="RefSeq" id="WP_151667479.1">
    <property type="nucleotide sequence ID" value="NZ_WBVO01000006.1"/>
</dbReference>
<evidence type="ECO:0000313" key="2">
    <source>
        <dbReference type="Proteomes" id="UP000468650"/>
    </source>
</evidence>
<protein>
    <submittedName>
        <fullName evidence="1">Uncharacterized protein</fullName>
    </submittedName>
</protein>
<organism evidence="1 2">
    <name type="scientific">Phaeocystidibacter luteus</name>
    <dbReference type="NCBI Taxonomy" id="911197"/>
    <lineage>
        <taxon>Bacteria</taxon>
        <taxon>Pseudomonadati</taxon>
        <taxon>Bacteroidota</taxon>
        <taxon>Flavobacteriia</taxon>
        <taxon>Flavobacteriales</taxon>
        <taxon>Phaeocystidibacteraceae</taxon>
        <taxon>Phaeocystidibacter</taxon>
    </lineage>
</organism>
<dbReference type="EMBL" id="WBVO01000006">
    <property type="protein sequence ID" value="KAB2809978.1"/>
    <property type="molecule type" value="Genomic_DNA"/>
</dbReference>
<dbReference type="AlphaFoldDB" id="A0A6N6RKX4"/>